<reference evidence="11" key="1">
    <citation type="submission" date="2015-07" db="EMBL/GenBank/DDBJ databases">
        <title>Transcriptome Assembly of Anthurium amnicola.</title>
        <authorList>
            <person name="Suzuki J."/>
        </authorList>
    </citation>
    <scope>NUCLEOTIDE SEQUENCE</scope>
</reference>
<evidence type="ECO:0000256" key="7">
    <source>
        <dbReference type="ARBA" id="ARBA00047984"/>
    </source>
</evidence>
<keyword evidence="4" id="KW-0378">Hydrolase</keyword>
<feature type="domain" description="Helicase ATP-binding" evidence="9">
    <location>
        <begin position="257"/>
        <end position="449"/>
    </location>
</feature>
<dbReference type="EC" id="3.6.4.13" evidence="2"/>
<evidence type="ECO:0000256" key="3">
    <source>
        <dbReference type="ARBA" id="ARBA00022741"/>
    </source>
</evidence>
<dbReference type="InterPro" id="IPR002464">
    <property type="entry name" value="DNA/RNA_helicase_DEAH_CS"/>
</dbReference>
<dbReference type="InterPro" id="IPR027417">
    <property type="entry name" value="P-loop_NTPase"/>
</dbReference>
<feature type="compositionally biased region" description="Basic and acidic residues" evidence="8">
    <location>
        <begin position="1"/>
        <end position="10"/>
    </location>
</feature>
<comment type="catalytic activity">
    <reaction evidence="7">
        <text>ATP + H2O = ADP + phosphate + H(+)</text>
        <dbReference type="Rhea" id="RHEA:13065"/>
        <dbReference type="ChEBI" id="CHEBI:15377"/>
        <dbReference type="ChEBI" id="CHEBI:15378"/>
        <dbReference type="ChEBI" id="CHEBI:30616"/>
        <dbReference type="ChEBI" id="CHEBI:43474"/>
        <dbReference type="ChEBI" id="CHEBI:456216"/>
        <dbReference type="EC" id="3.6.4.13"/>
    </reaction>
</comment>
<evidence type="ECO:0000256" key="5">
    <source>
        <dbReference type="ARBA" id="ARBA00022806"/>
    </source>
</evidence>
<dbReference type="PROSITE" id="PS00690">
    <property type="entry name" value="DEAH_ATP_HELICASE"/>
    <property type="match status" value="1"/>
</dbReference>
<dbReference type="InterPro" id="IPR001650">
    <property type="entry name" value="Helicase_C-like"/>
</dbReference>
<evidence type="ECO:0000259" key="10">
    <source>
        <dbReference type="PROSITE" id="PS51194"/>
    </source>
</evidence>
<dbReference type="PANTHER" id="PTHR18934">
    <property type="entry name" value="ATP-DEPENDENT RNA HELICASE"/>
    <property type="match status" value="1"/>
</dbReference>
<feature type="region of interest" description="Disordered" evidence="8">
    <location>
        <begin position="156"/>
        <end position="209"/>
    </location>
</feature>
<dbReference type="InterPro" id="IPR014001">
    <property type="entry name" value="Helicase_ATP-bd"/>
</dbReference>
<dbReference type="GO" id="GO:0003723">
    <property type="term" value="F:RNA binding"/>
    <property type="evidence" value="ECO:0007669"/>
    <property type="project" value="TreeGrafter"/>
</dbReference>
<dbReference type="GO" id="GO:0005524">
    <property type="term" value="F:ATP binding"/>
    <property type="evidence" value="ECO:0007669"/>
    <property type="project" value="UniProtKB-KW"/>
</dbReference>
<evidence type="ECO:0000256" key="2">
    <source>
        <dbReference type="ARBA" id="ARBA00012552"/>
    </source>
</evidence>
<dbReference type="GO" id="GO:0000462">
    <property type="term" value="P:maturation of SSU-rRNA from tricistronic rRNA transcript (SSU-rRNA, 5.8S rRNA, LSU-rRNA)"/>
    <property type="evidence" value="ECO:0007669"/>
    <property type="project" value="TreeGrafter"/>
</dbReference>
<dbReference type="Gene3D" id="1.20.120.1080">
    <property type="match status" value="1"/>
</dbReference>
<dbReference type="Pfam" id="PF07717">
    <property type="entry name" value="OB_NTP_bind"/>
    <property type="match status" value="1"/>
</dbReference>
<evidence type="ECO:0000259" key="9">
    <source>
        <dbReference type="PROSITE" id="PS51192"/>
    </source>
</evidence>
<evidence type="ECO:0000313" key="11">
    <source>
        <dbReference type="EMBL" id="JAT65700.1"/>
    </source>
</evidence>
<dbReference type="Pfam" id="PF04408">
    <property type="entry name" value="WHD_HA2"/>
    <property type="match status" value="1"/>
</dbReference>
<dbReference type="GO" id="GO:0016787">
    <property type="term" value="F:hydrolase activity"/>
    <property type="evidence" value="ECO:0007669"/>
    <property type="project" value="UniProtKB-KW"/>
</dbReference>
<feature type="domain" description="Helicase C-terminal" evidence="10">
    <location>
        <begin position="584"/>
        <end position="780"/>
    </location>
</feature>
<keyword evidence="6" id="KW-0067">ATP-binding</keyword>
<protein>
    <recommendedName>
        <fullName evidence="2">RNA helicase</fullName>
        <ecNumber evidence="2">3.6.4.13</ecNumber>
    </recommendedName>
</protein>
<sequence length="1277" mass="144232">MKVVRKDSKKNTKAKAGSKSKERKLKQLQEEKRRKALESKSIELLKRYKIHDDAYSLLYSSGTIGQVESKREKHIRAVRFSKAGLDVPKDVKPFKRKYKQEEDTEDAVSMKFYANHCRMEPSCFNNGFQKKEAKSDGYTGIPILGTDGNAVCTSLPHEESCDASPAPELTHHETGTCKLEEQRASLLPRGNDRREATSSQDIEGDGSTINHVKDAIHPSFACDKPVEGPTVIHVSRPSEVEEKRRDLPIVMMEQEIMEAINENSTLIIRGEAGCGKTTQVPQFLYEAGFGSSGCINKQGIIGITQPRRVAVLATAKRVSFELGVQLGKEVGFQVRHDKKIGEKCSIKFMTDGILLREVQSDFLLKQYSIIILDEAHERNLNTDILIGMLSEVVRLRQELYMDQQEKMLAGVKISSEMKITQLKLILMSATLRVEDFVSNGRLFLKRPTIIDIPPREARVAIRFSKRTDTVDYIGQAYKKVLLIHNRLPAGGILVFVTGQREVEYLCKVLRKASQRLCKNNQVEKVSDDTVVPETDMKEISEAFYQSSHNLQYNEFIPDEEEDDDLYASDCEIGDDPLTDDDINDDDDDSEALEKTDSVLDFLSEPKSVASLKAHFEAIAGGALGQCCEEPNPLVNPTKGGCSEKSSDHVGALHVLPLYAMLPASKQLRVFEDIPEGERLVVVATNVAETSLTIPGIKYVVDTGREKVKKYNDENGMATYEVQWISKASAAQRKGRAGRTGFGHCYRLYSAAAFSQMSEFSDAEIAKVPVEGVVLLMKSMGIDEVKNFPFPTPPKTTALSEAERCLKALEALDSRGHITCIGRAMAQYPLGPRHSRMLLSFIQVMRNQQRYARANLVFAYAVAAVVALSSPSPFIMHSGGNHENADDLNQVVEMDGNTNIGQQETKSRKQLKTMVREAHARFNNLSSDALTASYALQMFELAENRMEFCRRNLLHFKTMDEMSKLRKQLLWLIFHQGGSDGEFSWIHGNAEDVESAWVTSSRRHPLLTIEEEFLGQAICAGWPDRVAKRIGTVSELSDKDRKVKAVRYQSSTLKETVFLHHSSSVAQSAPEFLVYKELLCNGTKRPYMHGVTSVKSDWLVKYASHFCKFSASLTDPKPYYEPLTDQVRSWVSPTFVDRWQLPLHSLPIKEDMLRMSVFACALLEGNVLPCLRSVQKFLVAPPSSILRPEASGQRRVCNLLNKLKSRVRIIDSRAILREAWNENPWLLHSEIQCWLQEKFHDCFEELWQRMHNEVLFEPRELFPKRARKEKKRNKLVED</sequence>
<dbReference type="SMART" id="SM00847">
    <property type="entry name" value="HA2"/>
    <property type="match status" value="1"/>
</dbReference>
<feature type="compositionally biased region" description="Basic and acidic residues" evidence="8">
    <location>
        <begin position="169"/>
        <end position="183"/>
    </location>
</feature>
<dbReference type="SMART" id="SM00487">
    <property type="entry name" value="DEXDc"/>
    <property type="match status" value="1"/>
</dbReference>
<comment type="similarity">
    <text evidence="1">Belongs to the DEAD box helicase family. DEAH subfamily.</text>
</comment>
<proteinExistence type="inferred from homology"/>
<dbReference type="GO" id="GO:0005730">
    <property type="term" value="C:nucleolus"/>
    <property type="evidence" value="ECO:0007669"/>
    <property type="project" value="TreeGrafter"/>
</dbReference>
<dbReference type="Pfam" id="PF23362">
    <property type="entry name" value="DHX37_C"/>
    <property type="match status" value="1"/>
</dbReference>
<keyword evidence="3" id="KW-0547">Nucleotide-binding</keyword>
<name>A0A1D1ZFG7_9ARAE</name>
<dbReference type="PROSITE" id="PS51194">
    <property type="entry name" value="HELICASE_CTER"/>
    <property type="match status" value="1"/>
</dbReference>
<dbReference type="InterPro" id="IPR056371">
    <property type="entry name" value="DHX37-like_C"/>
</dbReference>
<dbReference type="InterPro" id="IPR048333">
    <property type="entry name" value="HA2_WH"/>
</dbReference>
<dbReference type="Gene3D" id="3.40.50.300">
    <property type="entry name" value="P-loop containing nucleotide triphosphate hydrolases"/>
    <property type="match status" value="3"/>
</dbReference>
<dbReference type="CDD" id="cd18791">
    <property type="entry name" value="SF2_C_RHA"/>
    <property type="match status" value="1"/>
</dbReference>
<gene>
    <name evidence="11" type="primary">kz_0</name>
    <name evidence="11" type="ORF">g.115816</name>
</gene>
<dbReference type="FunFam" id="3.40.50.300:FF:000637">
    <property type="entry name" value="ATP-dependent RNA helicase DHX37/DHR1"/>
    <property type="match status" value="1"/>
</dbReference>
<evidence type="ECO:0000256" key="4">
    <source>
        <dbReference type="ARBA" id="ARBA00022801"/>
    </source>
</evidence>
<feature type="compositionally biased region" description="Basic residues" evidence="8">
    <location>
        <begin position="11"/>
        <end position="24"/>
    </location>
</feature>
<dbReference type="GO" id="GO:0003724">
    <property type="term" value="F:RNA helicase activity"/>
    <property type="evidence" value="ECO:0007669"/>
    <property type="project" value="UniProtKB-EC"/>
</dbReference>
<dbReference type="PANTHER" id="PTHR18934:SF99">
    <property type="entry name" value="ATP-DEPENDENT RNA HELICASE DHX37-RELATED"/>
    <property type="match status" value="1"/>
</dbReference>
<dbReference type="EMBL" id="GDJX01002236">
    <property type="protein sequence ID" value="JAT65700.1"/>
    <property type="molecule type" value="Transcribed_RNA"/>
</dbReference>
<organism evidence="11">
    <name type="scientific">Anthurium amnicola</name>
    <dbReference type="NCBI Taxonomy" id="1678845"/>
    <lineage>
        <taxon>Eukaryota</taxon>
        <taxon>Viridiplantae</taxon>
        <taxon>Streptophyta</taxon>
        <taxon>Embryophyta</taxon>
        <taxon>Tracheophyta</taxon>
        <taxon>Spermatophyta</taxon>
        <taxon>Magnoliopsida</taxon>
        <taxon>Liliopsida</taxon>
        <taxon>Araceae</taxon>
        <taxon>Pothoideae</taxon>
        <taxon>Potheae</taxon>
        <taxon>Anthurium</taxon>
    </lineage>
</organism>
<evidence type="ECO:0000256" key="1">
    <source>
        <dbReference type="ARBA" id="ARBA00008792"/>
    </source>
</evidence>
<dbReference type="SUPFAM" id="SSF52540">
    <property type="entry name" value="P-loop containing nucleoside triphosphate hydrolases"/>
    <property type="match status" value="1"/>
</dbReference>
<keyword evidence="5 11" id="KW-0347">Helicase</keyword>
<dbReference type="PROSITE" id="PS51192">
    <property type="entry name" value="HELICASE_ATP_BIND_1"/>
    <property type="match status" value="1"/>
</dbReference>
<dbReference type="CDD" id="cd17982">
    <property type="entry name" value="DEXHc_DHX37"/>
    <property type="match status" value="1"/>
</dbReference>
<dbReference type="InterPro" id="IPR011709">
    <property type="entry name" value="DEAD-box_helicase_OB_fold"/>
</dbReference>
<dbReference type="Pfam" id="PF00271">
    <property type="entry name" value="Helicase_C"/>
    <property type="match status" value="1"/>
</dbReference>
<evidence type="ECO:0000256" key="6">
    <source>
        <dbReference type="ARBA" id="ARBA00022840"/>
    </source>
</evidence>
<feature type="region of interest" description="Disordered" evidence="8">
    <location>
        <begin position="1"/>
        <end position="33"/>
    </location>
</feature>
<dbReference type="AlphaFoldDB" id="A0A1D1ZFG7"/>
<accession>A0A1D1ZFG7</accession>
<evidence type="ECO:0000256" key="8">
    <source>
        <dbReference type="SAM" id="MobiDB-lite"/>
    </source>
</evidence>
<dbReference type="InterPro" id="IPR007502">
    <property type="entry name" value="Helicase-assoc_dom"/>
</dbReference>
<dbReference type="SMART" id="SM00490">
    <property type="entry name" value="HELICc"/>
    <property type="match status" value="1"/>
</dbReference>